<evidence type="ECO:0008006" key="2">
    <source>
        <dbReference type="Google" id="ProtNLM"/>
    </source>
</evidence>
<dbReference type="Gene3D" id="3.30.420.40">
    <property type="match status" value="1"/>
</dbReference>
<dbReference type="InterPro" id="IPR043129">
    <property type="entry name" value="ATPase_NBD"/>
</dbReference>
<evidence type="ECO:0000313" key="1">
    <source>
        <dbReference type="EMBL" id="SVB04595.1"/>
    </source>
</evidence>
<gene>
    <name evidence="1" type="ORF">METZ01_LOCUS157449</name>
</gene>
<dbReference type="EMBL" id="UINC01026691">
    <property type="protein sequence ID" value="SVB04595.1"/>
    <property type="molecule type" value="Genomic_DNA"/>
</dbReference>
<proteinExistence type="predicted"/>
<dbReference type="AlphaFoldDB" id="A0A382ASR8"/>
<accession>A0A382ASR8</accession>
<organism evidence="1">
    <name type="scientific">marine metagenome</name>
    <dbReference type="NCBI Taxonomy" id="408172"/>
    <lineage>
        <taxon>unclassified sequences</taxon>
        <taxon>metagenomes</taxon>
        <taxon>ecological metagenomes</taxon>
    </lineage>
</organism>
<sequence length="147" mass="15835">MLLSLDFGITITDILRKNNNGELFHQMLPSKEKPSEGFILEIFKDLDFKEVNYLALTGGHHQLIGKFIKETPVIHVNEVEAIGRGGFHLSKLDPDKPAIIVSAGSGTACILAKDGNFLHCSGTGVGGGTVLGLSKLLLNTIDPNEIQ</sequence>
<feature type="non-terminal residue" evidence="1">
    <location>
        <position position="147"/>
    </location>
</feature>
<protein>
    <recommendedName>
        <fullName evidence="2">Pantothenate kinase</fullName>
    </recommendedName>
</protein>
<name>A0A382ASR8_9ZZZZ</name>
<reference evidence="1" key="1">
    <citation type="submission" date="2018-05" db="EMBL/GenBank/DDBJ databases">
        <authorList>
            <person name="Lanie J.A."/>
            <person name="Ng W.-L."/>
            <person name="Kazmierczak K.M."/>
            <person name="Andrzejewski T.M."/>
            <person name="Davidsen T.M."/>
            <person name="Wayne K.J."/>
            <person name="Tettelin H."/>
            <person name="Glass J.I."/>
            <person name="Rusch D."/>
            <person name="Podicherti R."/>
            <person name="Tsui H.-C.T."/>
            <person name="Winkler M.E."/>
        </authorList>
    </citation>
    <scope>NUCLEOTIDE SEQUENCE</scope>
</reference>
<dbReference type="SUPFAM" id="SSF53067">
    <property type="entry name" value="Actin-like ATPase domain"/>
    <property type="match status" value="1"/>
</dbReference>